<dbReference type="KEGG" id="pvo:PVOR_10609"/>
<evidence type="ECO:0000313" key="1">
    <source>
        <dbReference type="EMBL" id="EFU41985.1"/>
    </source>
</evidence>
<sequence>MSLIAIYRRYRDKKEWGELLMPNQRKNDEFVIYVVTLSHVTRYMSIEFIGGSCGYIIAQRALQSDLLGMIGSILAPIAIRRVLQWQQLKSGNSPHLSLRSLSGARELNPT</sequence>
<dbReference type="EMBL" id="ADHJ01000017">
    <property type="protein sequence ID" value="EFU41985.1"/>
    <property type="molecule type" value="Genomic_DNA"/>
</dbReference>
<keyword evidence="2" id="KW-1185">Reference proteome</keyword>
<name>A0A2R9SX79_9BACL</name>
<evidence type="ECO:0000313" key="2">
    <source>
        <dbReference type="Proteomes" id="UP000003094"/>
    </source>
</evidence>
<dbReference type="Proteomes" id="UP000003094">
    <property type="component" value="Unassembled WGS sequence"/>
</dbReference>
<comment type="caution">
    <text evidence="1">The sequence shown here is derived from an EMBL/GenBank/DDBJ whole genome shotgun (WGS) entry which is preliminary data.</text>
</comment>
<proteinExistence type="predicted"/>
<dbReference type="AlphaFoldDB" id="A0A2R9SX79"/>
<protein>
    <submittedName>
        <fullName evidence="1">Uncharacterized protein</fullName>
    </submittedName>
</protein>
<organism evidence="1 2">
    <name type="scientific">Paenibacillus vortex V453</name>
    <dbReference type="NCBI Taxonomy" id="715225"/>
    <lineage>
        <taxon>Bacteria</taxon>
        <taxon>Bacillati</taxon>
        <taxon>Bacillota</taxon>
        <taxon>Bacilli</taxon>
        <taxon>Bacillales</taxon>
        <taxon>Paenibacillaceae</taxon>
        <taxon>Paenibacillus</taxon>
    </lineage>
</organism>
<reference evidence="1 2" key="1">
    <citation type="journal article" date="2010" name="BMC Genomics">
        <title>Genome sequence of the pattern forming Paenibacillus vortex bacterium reveals potential for thriving in complex environments.</title>
        <authorList>
            <person name="Sirota-Madi A."/>
            <person name="Olender T."/>
            <person name="Helman Y."/>
            <person name="Ingham C."/>
            <person name="Brainis I."/>
            <person name="Roth D."/>
            <person name="Hagi E."/>
            <person name="Brodsky L."/>
            <person name="Leshkowitz D."/>
            <person name="Galatenko V."/>
            <person name="Nikolaev V."/>
            <person name="Mugasimangalam R.C."/>
            <person name="Bransburg-Zabary S."/>
            <person name="Gutnick D.L."/>
            <person name="Lancet D."/>
            <person name="Ben-Jacob E."/>
        </authorList>
    </citation>
    <scope>NUCLEOTIDE SEQUENCE [LARGE SCALE GENOMIC DNA]</scope>
    <source>
        <strain evidence="1 2">V453</strain>
    </source>
</reference>
<gene>
    <name evidence="1" type="ORF">PVOR_10609</name>
</gene>
<accession>A0A2R9SX79</accession>